<proteinExistence type="predicted"/>
<evidence type="ECO:0000313" key="1">
    <source>
        <dbReference type="EMBL" id="SPC22299.1"/>
    </source>
</evidence>
<dbReference type="AlphaFoldDB" id="A0A7Z7JEH8"/>
<evidence type="ECO:0000313" key="2">
    <source>
        <dbReference type="Proteomes" id="UP000257139"/>
    </source>
</evidence>
<dbReference type="Proteomes" id="UP000257139">
    <property type="component" value="Chromosome CBM2594_b"/>
</dbReference>
<name>A0A7Z7JEH8_9BURK</name>
<reference evidence="1 2" key="1">
    <citation type="submission" date="2018-01" db="EMBL/GenBank/DDBJ databases">
        <authorList>
            <person name="Clerissi C."/>
        </authorList>
    </citation>
    <scope>NUCLEOTIDE SEQUENCE [LARGE SCALE GENOMIC DNA]</scope>
    <source>
        <strain evidence="1">Cupriavidus taiwanensis STM 6021</strain>
    </source>
</reference>
<sequence>MALCDPAILRPCIEGLASLRRLSTRELFEGIHLDAACPGLILWKTGLVLSTFCYLLQKISR</sequence>
<gene>
    <name evidence="1" type="ORF">CBM2594_B30149</name>
</gene>
<organism evidence="1 2">
    <name type="scientific">Cupriavidus taiwanensis</name>
    <dbReference type="NCBI Taxonomy" id="164546"/>
    <lineage>
        <taxon>Bacteria</taxon>
        <taxon>Pseudomonadati</taxon>
        <taxon>Pseudomonadota</taxon>
        <taxon>Betaproteobacteria</taxon>
        <taxon>Burkholderiales</taxon>
        <taxon>Burkholderiaceae</taxon>
        <taxon>Cupriavidus</taxon>
    </lineage>
</organism>
<protein>
    <submittedName>
        <fullName evidence="1">Uncharacterized protein</fullName>
    </submittedName>
</protein>
<accession>A0A7Z7JEH8</accession>
<dbReference type="EMBL" id="LT978514">
    <property type="protein sequence ID" value="SPC22299.1"/>
    <property type="molecule type" value="Genomic_DNA"/>
</dbReference>